<keyword evidence="2" id="KW-1185">Reference proteome</keyword>
<evidence type="ECO:0000313" key="2">
    <source>
        <dbReference type="Proteomes" id="UP000002729"/>
    </source>
</evidence>
<dbReference type="AlphaFoldDB" id="F0YNI9"/>
<sequence>MWHIAGDFEGRGAGYAGASGDSPPEPFTLGKRSCRYTFSWREMLKDGLGSGKRDEDIRPREAIEQRTVRIYSEDKGCEKDLYNIRTTKEIALLSDEFCAGFRFAKTFKCNFDKSAPHVLCNENSEAIVDSKTVRDNVEELRLSLPPLVGTRDSAE</sequence>
<reference evidence="1 2" key="1">
    <citation type="journal article" date="2011" name="Proc. Natl. Acad. Sci. U.S.A.">
        <title>Niche of harmful alga Aureococcus anophagefferens revealed through ecogenomics.</title>
        <authorList>
            <person name="Gobler C.J."/>
            <person name="Berry D.L."/>
            <person name="Dyhrman S.T."/>
            <person name="Wilhelm S.W."/>
            <person name="Salamov A."/>
            <person name="Lobanov A.V."/>
            <person name="Zhang Y."/>
            <person name="Collier J.L."/>
            <person name="Wurch L.L."/>
            <person name="Kustka A.B."/>
            <person name="Dill B.D."/>
            <person name="Shah M."/>
            <person name="VerBerkmoes N.C."/>
            <person name="Kuo A."/>
            <person name="Terry A."/>
            <person name="Pangilinan J."/>
            <person name="Lindquist E.A."/>
            <person name="Lucas S."/>
            <person name="Paulsen I.T."/>
            <person name="Hattenrath-Lehmann T.K."/>
            <person name="Talmage S.C."/>
            <person name="Walker E.A."/>
            <person name="Koch F."/>
            <person name="Burson A.M."/>
            <person name="Marcoval M.A."/>
            <person name="Tang Y.Z."/>
            <person name="Lecleir G.R."/>
            <person name="Coyne K.J."/>
            <person name="Berg G.M."/>
            <person name="Bertrand E.M."/>
            <person name="Saito M.A."/>
            <person name="Gladyshev V.N."/>
            <person name="Grigoriev I.V."/>
        </authorList>
    </citation>
    <scope>NUCLEOTIDE SEQUENCE [LARGE SCALE GENOMIC DNA]</scope>
    <source>
        <strain evidence="2">CCMP 1984</strain>
    </source>
</reference>
<accession>F0YNI9</accession>
<proteinExistence type="predicted"/>
<name>F0YNI9_AURAN</name>
<dbReference type="KEGG" id="aaf:AURANDRAFT_68113"/>
<dbReference type="RefSeq" id="XP_009041974.1">
    <property type="nucleotide sequence ID" value="XM_009043726.1"/>
</dbReference>
<protein>
    <submittedName>
        <fullName evidence="1">Uncharacterized protein</fullName>
    </submittedName>
</protein>
<dbReference type="GeneID" id="20226614"/>
<organism evidence="2">
    <name type="scientific">Aureococcus anophagefferens</name>
    <name type="common">Harmful bloom alga</name>
    <dbReference type="NCBI Taxonomy" id="44056"/>
    <lineage>
        <taxon>Eukaryota</taxon>
        <taxon>Sar</taxon>
        <taxon>Stramenopiles</taxon>
        <taxon>Ochrophyta</taxon>
        <taxon>Pelagophyceae</taxon>
        <taxon>Pelagomonadales</taxon>
        <taxon>Pelagomonadaceae</taxon>
        <taxon>Aureococcus</taxon>
    </lineage>
</organism>
<dbReference type="Proteomes" id="UP000002729">
    <property type="component" value="Unassembled WGS sequence"/>
</dbReference>
<gene>
    <name evidence="1" type="ORF">AURANDRAFT_68113</name>
</gene>
<dbReference type="EMBL" id="GL833176">
    <property type="protein sequence ID" value="EGB03328.1"/>
    <property type="molecule type" value="Genomic_DNA"/>
</dbReference>
<evidence type="ECO:0000313" key="1">
    <source>
        <dbReference type="EMBL" id="EGB03328.1"/>
    </source>
</evidence>
<dbReference type="InParanoid" id="F0YNI9"/>